<feature type="transmembrane region" description="Helical" evidence="1">
    <location>
        <begin position="13"/>
        <end position="35"/>
    </location>
</feature>
<dbReference type="AlphaFoldDB" id="A0A218XM17"/>
<dbReference type="Pfam" id="PF13968">
    <property type="entry name" value="DUF4220"/>
    <property type="match status" value="1"/>
</dbReference>
<feature type="domain" description="DUF4220" evidence="2">
    <location>
        <begin position="50"/>
        <end position="139"/>
    </location>
</feature>
<dbReference type="PANTHER" id="PTHR31325">
    <property type="entry name" value="OS01G0798800 PROTEIN-RELATED"/>
    <property type="match status" value="1"/>
</dbReference>
<evidence type="ECO:0000313" key="3">
    <source>
        <dbReference type="EMBL" id="OWM86037.1"/>
    </source>
</evidence>
<evidence type="ECO:0000259" key="2">
    <source>
        <dbReference type="Pfam" id="PF13968"/>
    </source>
</evidence>
<protein>
    <recommendedName>
        <fullName evidence="2">DUF4220 domain-containing protein</fullName>
    </recommendedName>
</protein>
<sequence>MALSHFRKGWQDFGLRILVRLSILLQFLLLVVTCGHQKRFRPFVLRSILWVLYSLAEWIAIYCLGVISFKVSVSIMTSKTIHEEACIIALWAQILLSSLGGCNTITAYSLEDNELWGQKSLAAAFQVGGSVFLIPLAWQLILSEHSHARGIFITICISNVNCSIDTNNSWSNSMGQFCLLEYCIRRKKGCLCKMLEYLDVDKVIFYKPYKEIGEYLKQFLFETVCKRSHFIQENLYKRLGIRTPAGQLVNPITISAMTAEDLLRQRNLHYLAWSTELEFDYQILIWHIASKLCSYEDQNCNEAILRNSELSKQLLRYMAYLLVDCAFMLPRGIGHIRIQDTSAEASRVFGGGITGSRDNHLKEACKSHLRVNETAEVKPDQVKGSISKSVLFEGHRLAWEFKYDPERHRGMNAEEFRKFKWETIAGVWIHFLLYAAKECSGESHAKQLKVGGELLTHAWMMMAHFGLTDQVQMRQGSFITNVVLQ</sequence>
<dbReference type="InterPro" id="IPR007658">
    <property type="entry name" value="DUF594"/>
</dbReference>
<feature type="transmembrane region" description="Helical" evidence="1">
    <location>
        <begin position="122"/>
        <end position="141"/>
    </location>
</feature>
<accession>A0A218XM17</accession>
<comment type="caution">
    <text evidence="3">The sequence shown here is derived from an EMBL/GenBank/DDBJ whole genome shotgun (WGS) entry which is preliminary data.</text>
</comment>
<evidence type="ECO:0000256" key="1">
    <source>
        <dbReference type="SAM" id="Phobius"/>
    </source>
</evidence>
<dbReference type="Pfam" id="PF04578">
    <property type="entry name" value="DUF594"/>
    <property type="match status" value="1"/>
</dbReference>
<gene>
    <name evidence="3" type="ORF">CDL15_Pgr027263</name>
</gene>
<dbReference type="InterPro" id="IPR025315">
    <property type="entry name" value="DUF4220"/>
</dbReference>
<evidence type="ECO:0000313" key="4">
    <source>
        <dbReference type="Proteomes" id="UP000197138"/>
    </source>
</evidence>
<dbReference type="Proteomes" id="UP000197138">
    <property type="component" value="Unassembled WGS sequence"/>
</dbReference>
<keyword evidence="1" id="KW-1133">Transmembrane helix</keyword>
<organism evidence="3 4">
    <name type="scientific">Punica granatum</name>
    <name type="common">Pomegranate</name>
    <dbReference type="NCBI Taxonomy" id="22663"/>
    <lineage>
        <taxon>Eukaryota</taxon>
        <taxon>Viridiplantae</taxon>
        <taxon>Streptophyta</taxon>
        <taxon>Embryophyta</taxon>
        <taxon>Tracheophyta</taxon>
        <taxon>Spermatophyta</taxon>
        <taxon>Magnoliopsida</taxon>
        <taxon>eudicotyledons</taxon>
        <taxon>Gunneridae</taxon>
        <taxon>Pentapetalae</taxon>
        <taxon>rosids</taxon>
        <taxon>malvids</taxon>
        <taxon>Myrtales</taxon>
        <taxon>Lythraceae</taxon>
        <taxon>Punica</taxon>
    </lineage>
</organism>
<reference evidence="4" key="1">
    <citation type="journal article" date="2017" name="Plant J.">
        <title>The pomegranate (Punica granatum L.) genome and the genomics of punicalagin biosynthesis.</title>
        <authorList>
            <person name="Qin G."/>
            <person name="Xu C."/>
            <person name="Ming R."/>
            <person name="Tang H."/>
            <person name="Guyot R."/>
            <person name="Kramer E.M."/>
            <person name="Hu Y."/>
            <person name="Yi X."/>
            <person name="Qi Y."/>
            <person name="Xu X."/>
            <person name="Gao Z."/>
            <person name="Pan H."/>
            <person name="Jian J."/>
            <person name="Tian Y."/>
            <person name="Yue Z."/>
            <person name="Xu Y."/>
        </authorList>
    </citation>
    <scope>NUCLEOTIDE SEQUENCE [LARGE SCALE GENOMIC DNA]</scope>
    <source>
        <strain evidence="4">cv. Dabenzi</strain>
    </source>
</reference>
<name>A0A218XM17_PUNGR</name>
<keyword evidence="1" id="KW-0812">Transmembrane</keyword>
<dbReference type="EMBL" id="MTKT01001094">
    <property type="protein sequence ID" value="OWM86037.1"/>
    <property type="molecule type" value="Genomic_DNA"/>
</dbReference>
<feature type="transmembrane region" description="Helical" evidence="1">
    <location>
        <begin position="47"/>
        <end position="67"/>
    </location>
</feature>
<keyword evidence="1" id="KW-0472">Membrane</keyword>
<proteinExistence type="predicted"/>